<evidence type="ECO:0000313" key="2">
    <source>
        <dbReference type="EMBL" id="CAB5031998.1"/>
    </source>
</evidence>
<keyword evidence="1" id="KW-0472">Membrane</keyword>
<proteinExistence type="predicted"/>
<dbReference type="EMBL" id="CAFBPX010000054">
    <property type="protein sequence ID" value="CAB5031998.1"/>
    <property type="molecule type" value="Genomic_DNA"/>
</dbReference>
<reference evidence="2" key="1">
    <citation type="submission" date="2020-05" db="EMBL/GenBank/DDBJ databases">
        <authorList>
            <person name="Chiriac C."/>
            <person name="Salcher M."/>
            <person name="Ghai R."/>
            <person name="Kavagutti S V."/>
        </authorList>
    </citation>
    <scope>NUCLEOTIDE SEQUENCE</scope>
</reference>
<accession>A0A6J7RUD6</accession>
<keyword evidence="1" id="KW-0812">Transmembrane</keyword>
<sequence>MGTLAVLLEIVVAIAAIVAVALALVALGTKLLSRPRRVGAVKISALKDSTHTDASGAVRSVQSADLTIASDALDAMWTPVHLERLARTYWRFLTRCTLGLIRIQYTDQERFVVFIRRPFLLLAFRKPEYEIDDTRGVVRWRIERGVLVAMPGIDGDGYLEIEVRREPTEKPGFATLHVDVEIANYYPRIAVSIAQWAYAATQSKIHVLVTYGFLRSIARGDLAPTRSS</sequence>
<feature type="transmembrane region" description="Helical" evidence="1">
    <location>
        <begin position="6"/>
        <end position="27"/>
    </location>
</feature>
<keyword evidence="1" id="KW-1133">Transmembrane helix</keyword>
<dbReference type="AlphaFoldDB" id="A0A6J7RUD6"/>
<organism evidence="2">
    <name type="scientific">freshwater metagenome</name>
    <dbReference type="NCBI Taxonomy" id="449393"/>
    <lineage>
        <taxon>unclassified sequences</taxon>
        <taxon>metagenomes</taxon>
        <taxon>ecological metagenomes</taxon>
    </lineage>
</organism>
<protein>
    <submittedName>
        <fullName evidence="2">Unannotated protein</fullName>
    </submittedName>
</protein>
<evidence type="ECO:0000256" key="1">
    <source>
        <dbReference type="SAM" id="Phobius"/>
    </source>
</evidence>
<gene>
    <name evidence="2" type="ORF">UFOPK4175_00425</name>
</gene>
<name>A0A6J7RUD6_9ZZZZ</name>